<dbReference type="SUPFAM" id="SSF56281">
    <property type="entry name" value="Metallo-hydrolase/oxidoreductase"/>
    <property type="match status" value="1"/>
</dbReference>
<dbReference type="InterPro" id="IPR036866">
    <property type="entry name" value="RibonucZ/Hydroxyglut_hydro"/>
</dbReference>
<dbReference type="EMBL" id="MTCY01000007">
    <property type="protein sequence ID" value="OWP78905.1"/>
    <property type="molecule type" value="Genomic_DNA"/>
</dbReference>
<evidence type="ECO:0000313" key="1">
    <source>
        <dbReference type="EMBL" id="OWP78905.1"/>
    </source>
</evidence>
<dbReference type="PANTHER" id="PTHR46504">
    <property type="entry name" value="TRNASE Z TRZ1"/>
    <property type="match status" value="1"/>
</dbReference>
<organism evidence="1 2">
    <name type="scientific">Flavobacterium columnare</name>
    <dbReference type="NCBI Taxonomy" id="996"/>
    <lineage>
        <taxon>Bacteria</taxon>
        <taxon>Pseudomonadati</taxon>
        <taxon>Bacteroidota</taxon>
        <taxon>Flavobacteriia</taxon>
        <taxon>Flavobacteriales</taxon>
        <taxon>Flavobacteriaceae</taxon>
        <taxon>Flavobacterium</taxon>
    </lineage>
</organism>
<comment type="caution">
    <text evidence="1">The sequence shown here is derived from an EMBL/GenBank/DDBJ whole genome shotgun (WGS) entry which is preliminary data.</text>
</comment>
<name>A0A246GCN2_9FLAO</name>
<dbReference type="Proteomes" id="UP000198034">
    <property type="component" value="Unassembled WGS sequence"/>
</dbReference>
<dbReference type="Gene3D" id="3.60.15.10">
    <property type="entry name" value="Ribonuclease Z/Hydroxyacylglutathione hydrolase-like"/>
    <property type="match status" value="1"/>
</dbReference>
<evidence type="ECO:0000313" key="2">
    <source>
        <dbReference type="Proteomes" id="UP000198034"/>
    </source>
</evidence>
<protein>
    <submittedName>
        <fullName evidence="1">RNAse Z</fullName>
    </submittedName>
</protein>
<gene>
    <name evidence="1" type="ORF">BWK62_03840</name>
</gene>
<dbReference type="PANTHER" id="PTHR46504:SF2">
    <property type="entry name" value="TRNASE Z TRZ1"/>
    <property type="match status" value="1"/>
</dbReference>
<dbReference type="AlphaFoldDB" id="A0A246GCN2"/>
<proteinExistence type="predicted"/>
<reference evidence="1 2" key="1">
    <citation type="journal article" date="2017" name="Infect. Genet. Evol.">
        <title>Comparative genome analysis of fish pathogen Flavobacterium columnare reveals extensive sequence diversity within the species.</title>
        <authorList>
            <person name="Kayansamruaj P."/>
            <person name="Dong H.T."/>
            <person name="Hirono I."/>
            <person name="Kondo H."/>
            <person name="Senapin S."/>
            <person name="Rodkhum C."/>
        </authorList>
    </citation>
    <scope>NUCLEOTIDE SEQUENCE [LARGE SCALE GENOMIC DNA]</scope>
    <source>
        <strain evidence="1 2">1214</strain>
    </source>
</reference>
<accession>A0A246GCN2</accession>
<sequence>MNLTIHGYSTALFATWYFIEELGILFDAGDGLVSNLMGKCGKIKHVFISHADRDHLTGLLQYNQIYAGQSPTIYYPKEAKSFQFLETFSKNFDPHVAGTHWIPLEAHQEIGVKDKISVEPIINEHVFTPNGEIKSFSYKIWQTKKKLKPDFLNCSSTELRNLRQEKGEEALFEEQKSVVLAYSGDTPVTDYERFHKTKILIHEATFLTKEETETKNHKNRHSSLEEVMQMVASIEIEQLVLGHFSSRYEHQQIVDAIKKWIAYYQIKIPVFLVPVGKTRRDILNGESVN</sequence>